<proteinExistence type="predicted"/>
<dbReference type="OrthoDB" id="5525391at2"/>
<dbReference type="Pfam" id="PF13289">
    <property type="entry name" value="SIR2_2"/>
    <property type="match status" value="1"/>
</dbReference>
<name>A0A250K0Q8_9BACT</name>
<reference evidence="1 2" key="1">
    <citation type="submission" date="2017-06" db="EMBL/GenBank/DDBJ databases">
        <title>Sequencing and comparative analysis of myxobacterial genomes.</title>
        <authorList>
            <person name="Rupp O."/>
            <person name="Goesmann A."/>
            <person name="Sogaard-Andersen L."/>
        </authorList>
    </citation>
    <scope>NUCLEOTIDE SEQUENCE [LARGE SCALE GENOMIC DNA]</scope>
    <source>
        <strain evidence="1 2">DSM 14697</strain>
    </source>
</reference>
<evidence type="ECO:0000313" key="2">
    <source>
        <dbReference type="Proteomes" id="UP000217343"/>
    </source>
</evidence>
<dbReference type="EMBL" id="CP022203">
    <property type="protein sequence ID" value="ATB49292.1"/>
    <property type="molecule type" value="Genomic_DNA"/>
</dbReference>
<sequence length="319" mass="36123">MMKPDWRWVAPRLASLYHRGLLVPFIGAGLSRPACPGWGGLITRLEAAAATGAGTGEDPLSLIRRANKTVLALRHRGQGALEKAVREALTTTPVTIPESATCLADIWWPLVITTNYDNLYPSSVSSRWKIRPLVLGRSPMHCFQVGRVLREPLAPALWAIQGYLDTPCDEHFDFQNQLASELVVGHEEYRRVTHREPHFRRAFAEIYRNRSLLFVGSGLQDQYLLDLFSEIREFYGPNGHLHFAFAPEGELDVDFLLREFQVAVVEYSVPSNNPTDHSNRHRHLRELKHAIDVAPSPSRWDYQVARPSRDSVACFSVEH</sequence>
<protein>
    <submittedName>
        <fullName evidence="1">Uncharacterized protein</fullName>
    </submittedName>
</protein>
<gene>
    <name evidence="1" type="ORF">MYMAC_004935</name>
</gene>
<dbReference type="KEGG" id="mmas:MYMAC_004935"/>
<keyword evidence="2" id="KW-1185">Reference proteome</keyword>
<dbReference type="RefSeq" id="WP_095959894.1">
    <property type="nucleotide sequence ID" value="NZ_CP022203.1"/>
</dbReference>
<dbReference type="AlphaFoldDB" id="A0A250K0Q8"/>
<accession>A0A250K0Q8</accession>
<dbReference type="Proteomes" id="UP000217343">
    <property type="component" value="Chromosome"/>
</dbReference>
<organism evidence="1 2">
    <name type="scientific">Corallococcus macrosporus DSM 14697</name>
    <dbReference type="NCBI Taxonomy" id="1189310"/>
    <lineage>
        <taxon>Bacteria</taxon>
        <taxon>Pseudomonadati</taxon>
        <taxon>Myxococcota</taxon>
        <taxon>Myxococcia</taxon>
        <taxon>Myxococcales</taxon>
        <taxon>Cystobacterineae</taxon>
        <taxon>Myxococcaceae</taxon>
        <taxon>Corallococcus</taxon>
    </lineage>
</organism>
<evidence type="ECO:0000313" key="1">
    <source>
        <dbReference type="EMBL" id="ATB49292.1"/>
    </source>
</evidence>